<dbReference type="Gene3D" id="3.30.450.20">
    <property type="entry name" value="PAS domain"/>
    <property type="match status" value="2"/>
</dbReference>
<dbReference type="OrthoDB" id="9776960at2"/>
<dbReference type="PROSITE" id="PS50113">
    <property type="entry name" value="PAC"/>
    <property type="match status" value="1"/>
</dbReference>
<dbReference type="InterPro" id="IPR000700">
    <property type="entry name" value="PAS-assoc_C"/>
</dbReference>
<dbReference type="CDD" id="cd00130">
    <property type="entry name" value="PAS"/>
    <property type="match status" value="2"/>
</dbReference>
<comment type="cofactor">
    <cofactor evidence="1">
        <name>Mg(2+)</name>
        <dbReference type="ChEBI" id="CHEBI:18420"/>
    </cofactor>
</comment>
<keyword evidence="6" id="KW-1185">Reference proteome</keyword>
<organism evidence="5 6">
    <name type="scientific">Marinobacterium mangrovicola</name>
    <dbReference type="NCBI Taxonomy" id="1476959"/>
    <lineage>
        <taxon>Bacteria</taxon>
        <taxon>Pseudomonadati</taxon>
        <taxon>Pseudomonadota</taxon>
        <taxon>Gammaproteobacteria</taxon>
        <taxon>Oceanospirillales</taxon>
        <taxon>Oceanospirillaceae</taxon>
        <taxon>Marinobacterium</taxon>
    </lineage>
</organism>
<dbReference type="InterPro" id="IPR001610">
    <property type="entry name" value="PAC"/>
</dbReference>
<sequence>MDKDEQGLPPEFFYQMYHHISDAVYLMDPHTSDILDANVAGCDALGMTREEVVSQSALTLNKDVLGLEQWQEISAAIQRSGSHTFMGRHRRKDGSDFPVEVVSDCIRYEGRNIVVSVVRDLSGFERHRDYLLENEHLRTLFLNESSDGLWDWNLEDSSLFLSPQWFRIMGYGPHEIENPTVETWSDAIHPDDMQRVMESLEGHLSGESSRYEVKYRLRTRNGDFLWIHDRGLIAKRDENGEPLRMVGLMLDITESELHAAELLQRSKVDELTGLYNRRAGYELFERYLRSCQTSAEPLQVAMLDLDRFKQLNDTYGHLDGDLAIQHFAGTLKSHLRATDNLFRWGGEEFLLLCPGVTAEEGRGMMKRLIGEVAARPFLTSGGELLFITCSAGLAGYPEDGLSIRELVSKADQGMYKAKQAGRNQVA</sequence>
<dbReference type="InterPro" id="IPR052163">
    <property type="entry name" value="DGC-Regulatory_Protein"/>
</dbReference>
<dbReference type="PROSITE" id="PS50112">
    <property type="entry name" value="PAS"/>
    <property type="match status" value="1"/>
</dbReference>
<dbReference type="SMART" id="SM00267">
    <property type="entry name" value="GGDEF"/>
    <property type="match status" value="1"/>
</dbReference>
<feature type="domain" description="PAS" evidence="2">
    <location>
        <begin position="134"/>
        <end position="207"/>
    </location>
</feature>
<gene>
    <name evidence="5" type="ORF">CLV83_3596</name>
</gene>
<evidence type="ECO:0000256" key="1">
    <source>
        <dbReference type="ARBA" id="ARBA00001946"/>
    </source>
</evidence>
<dbReference type="SMART" id="SM00086">
    <property type="entry name" value="PAC"/>
    <property type="match status" value="2"/>
</dbReference>
<evidence type="ECO:0000259" key="3">
    <source>
        <dbReference type="PROSITE" id="PS50113"/>
    </source>
</evidence>
<evidence type="ECO:0000313" key="5">
    <source>
        <dbReference type="EMBL" id="TCK04180.1"/>
    </source>
</evidence>
<dbReference type="PANTHER" id="PTHR46663:SF4">
    <property type="entry name" value="DIGUANYLATE CYCLASE DGCT-RELATED"/>
    <property type="match status" value="1"/>
</dbReference>
<dbReference type="RefSeq" id="WP_132295660.1">
    <property type="nucleotide sequence ID" value="NZ_SMFU01000011.1"/>
</dbReference>
<dbReference type="GO" id="GO:0003824">
    <property type="term" value="F:catalytic activity"/>
    <property type="evidence" value="ECO:0007669"/>
    <property type="project" value="UniProtKB-ARBA"/>
</dbReference>
<dbReference type="Proteomes" id="UP000294546">
    <property type="component" value="Unassembled WGS sequence"/>
</dbReference>
<dbReference type="SUPFAM" id="SSF55073">
    <property type="entry name" value="Nucleotide cyclase"/>
    <property type="match status" value="1"/>
</dbReference>
<dbReference type="CDD" id="cd01949">
    <property type="entry name" value="GGDEF"/>
    <property type="match status" value="1"/>
</dbReference>
<dbReference type="FunFam" id="3.30.70.270:FF:000001">
    <property type="entry name" value="Diguanylate cyclase domain protein"/>
    <property type="match status" value="1"/>
</dbReference>
<dbReference type="Pfam" id="PF08447">
    <property type="entry name" value="PAS_3"/>
    <property type="match status" value="1"/>
</dbReference>
<dbReference type="Pfam" id="PF00990">
    <property type="entry name" value="GGDEF"/>
    <property type="match status" value="1"/>
</dbReference>
<protein>
    <submittedName>
        <fullName evidence="5">PAS domain S-box-containing protein/diguanylate cyclase (GGDEF)-like protein</fullName>
    </submittedName>
</protein>
<dbReference type="InterPro" id="IPR043128">
    <property type="entry name" value="Rev_trsase/Diguanyl_cyclase"/>
</dbReference>
<dbReference type="InterPro" id="IPR000160">
    <property type="entry name" value="GGDEF_dom"/>
</dbReference>
<dbReference type="PANTHER" id="PTHR46663">
    <property type="entry name" value="DIGUANYLATE CYCLASE DGCT-RELATED"/>
    <property type="match status" value="1"/>
</dbReference>
<dbReference type="NCBIfam" id="TIGR00229">
    <property type="entry name" value="sensory_box"/>
    <property type="match status" value="2"/>
</dbReference>
<comment type="caution">
    <text evidence="5">The sequence shown here is derived from an EMBL/GenBank/DDBJ whole genome shotgun (WGS) entry which is preliminary data.</text>
</comment>
<dbReference type="InterPro" id="IPR013655">
    <property type="entry name" value="PAS_fold_3"/>
</dbReference>
<name>A0A4R1GBU4_9GAMM</name>
<dbReference type="Gene3D" id="3.30.70.270">
    <property type="match status" value="1"/>
</dbReference>
<dbReference type="Pfam" id="PF13426">
    <property type="entry name" value="PAS_9"/>
    <property type="match status" value="1"/>
</dbReference>
<dbReference type="NCBIfam" id="TIGR00254">
    <property type="entry name" value="GGDEF"/>
    <property type="match status" value="1"/>
</dbReference>
<feature type="domain" description="PAC" evidence="3">
    <location>
        <begin position="211"/>
        <end position="264"/>
    </location>
</feature>
<feature type="domain" description="GGDEF" evidence="4">
    <location>
        <begin position="296"/>
        <end position="426"/>
    </location>
</feature>
<dbReference type="PROSITE" id="PS50887">
    <property type="entry name" value="GGDEF"/>
    <property type="match status" value="1"/>
</dbReference>
<dbReference type="AlphaFoldDB" id="A0A4R1GBU4"/>
<evidence type="ECO:0000259" key="2">
    <source>
        <dbReference type="PROSITE" id="PS50112"/>
    </source>
</evidence>
<dbReference type="EMBL" id="SMFU01000011">
    <property type="protein sequence ID" value="TCK04180.1"/>
    <property type="molecule type" value="Genomic_DNA"/>
</dbReference>
<dbReference type="SMART" id="SM00091">
    <property type="entry name" value="PAS"/>
    <property type="match status" value="2"/>
</dbReference>
<dbReference type="InterPro" id="IPR029787">
    <property type="entry name" value="Nucleotide_cyclase"/>
</dbReference>
<dbReference type="InterPro" id="IPR035965">
    <property type="entry name" value="PAS-like_dom_sf"/>
</dbReference>
<dbReference type="SUPFAM" id="SSF55785">
    <property type="entry name" value="PYP-like sensor domain (PAS domain)"/>
    <property type="match status" value="2"/>
</dbReference>
<accession>A0A4R1GBU4</accession>
<evidence type="ECO:0000259" key="4">
    <source>
        <dbReference type="PROSITE" id="PS50887"/>
    </source>
</evidence>
<proteinExistence type="predicted"/>
<dbReference type="InterPro" id="IPR000014">
    <property type="entry name" value="PAS"/>
</dbReference>
<reference evidence="5 6" key="1">
    <citation type="submission" date="2019-03" db="EMBL/GenBank/DDBJ databases">
        <title>Genomic Encyclopedia of Archaeal and Bacterial Type Strains, Phase II (KMG-II): from individual species to whole genera.</title>
        <authorList>
            <person name="Goeker M."/>
        </authorList>
    </citation>
    <scope>NUCLEOTIDE SEQUENCE [LARGE SCALE GENOMIC DNA]</scope>
    <source>
        <strain evidence="5 6">DSM 27697</strain>
    </source>
</reference>
<evidence type="ECO:0000313" key="6">
    <source>
        <dbReference type="Proteomes" id="UP000294546"/>
    </source>
</evidence>